<dbReference type="CDD" id="cd16344">
    <property type="entry name" value="LMWPAP"/>
    <property type="match status" value="1"/>
</dbReference>
<dbReference type="InterPro" id="IPR050438">
    <property type="entry name" value="LMW_PTPase"/>
</dbReference>
<dbReference type="Proteomes" id="UP000070063">
    <property type="component" value="Unassembled WGS sequence"/>
</dbReference>
<evidence type="ECO:0000313" key="11">
    <source>
        <dbReference type="EMBL" id="KXA40282.1"/>
    </source>
</evidence>
<evidence type="ECO:0000256" key="3">
    <source>
        <dbReference type="ARBA" id="ARBA00022801"/>
    </source>
</evidence>
<evidence type="ECO:0000256" key="8">
    <source>
        <dbReference type="ARBA" id="ARBA00051722"/>
    </source>
</evidence>
<dbReference type="InterPro" id="IPR017867">
    <property type="entry name" value="Tyr_phospatase_low_mol_wt"/>
</dbReference>
<comment type="caution">
    <text evidence="11">The sequence shown here is derived from an EMBL/GenBank/DDBJ whole genome shotgun (WGS) entry which is preliminary data.</text>
</comment>
<evidence type="ECO:0000256" key="9">
    <source>
        <dbReference type="PIRSR" id="PIRSR617867-1"/>
    </source>
</evidence>
<evidence type="ECO:0000256" key="2">
    <source>
        <dbReference type="ARBA" id="ARBA00013064"/>
    </source>
</evidence>
<dbReference type="PRINTS" id="PR00719">
    <property type="entry name" value="LMWPTPASE"/>
</dbReference>
<dbReference type="EC" id="3.1.3.48" evidence="2"/>
<reference evidence="11 12" key="1">
    <citation type="submission" date="2016-01" db="EMBL/GenBank/DDBJ databases">
        <authorList>
            <person name="Mitreva M."/>
            <person name="Pepin K.H."/>
            <person name="Mihindukulasuriya K.A."/>
            <person name="Fulton R."/>
            <person name="Fronick C."/>
            <person name="O'Laughlin M."/>
            <person name="Miner T."/>
            <person name="Herter B."/>
            <person name="Rosa B.A."/>
            <person name="Cordes M."/>
            <person name="Tomlinson C."/>
            <person name="Wollam A."/>
            <person name="Palsikar V.B."/>
            <person name="Mardis E.R."/>
            <person name="Wilson R.K."/>
        </authorList>
    </citation>
    <scope>NUCLEOTIDE SEQUENCE [LARGE SCALE GENOMIC DNA]</scope>
    <source>
        <strain evidence="11 12">MJR7738</strain>
    </source>
</reference>
<comment type="function">
    <text evidence="5">Dephosphorylates the phosphotyrosine-containing proteins.</text>
</comment>
<keyword evidence="3" id="KW-0378">Hydrolase</keyword>
<proteinExistence type="inferred from homology"/>
<feature type="active site" evidence="9">
    <location>
        <position position="16"/>
    </location>
</feature>
<dbReference type="InterPro" id="IPR036196">
    <property type="entry name" value="Ptyr_pPase_sf"/>
</dbReference>
<feature type="domain" description="Phosphotyrosine protein phosphatase I" evidence="10">
    <location>
        <begin position="4"/>
        <end position="140"/>
    </location>
</feature>
<comment type="similarity">
    <text evidence="1">Belongs to the low molecular weight phosphotyrosine protein phosphatase family.</text>
</comment>
<evidence type="ECO:0000256" key="7">
    <source>
        <dbReference type="ARBA" id="ARBA00041820"/>
    </source>
</evidence>
<dbReference type="EMBL" id="LRQI01000013">
    <property type="protein sequence ID" value="KXA40282.1"/>
    <property type="molecule type" value="Genomic_DNA"/>
</dbReference>
<dbReference type="PANTHER" id="PTHR11717">
    <property type="entry name" value="LOW MOLECULAR WEIGHT PROTEIN TYROSINE PHOSPHATASE"/>
    <property type="match status" value="1"/>
</dbReference>
<evidence type="ECO:0000256" key="6">
    <source>
        <dbReference type="ARBA" id="ARBA00040312"/>
    </source>
</evidence>
<dbReference type="Gene3D" id="3.40.50.2300">
    <property type="match status" value="1"/>
</dbReference>
<evidence type="ECO:0000256" key="1">
    <source>
        <dbReference type="ARBA" id="ARBA00011063"/>
    </source>
</evidence>
<dbReference type="Pfam" id="PF01451">
    <property type="entry name" value="LMWPc"/>
    <property type="match status" value="1"/>
</dbReference>
<sequence>MRAMRIIFVCTGNTCRSPMAESIAKHLLPEHQIESRGLFAVPQQTISKHAQTILEKHHLELPTNAQPFTKDDLTADLILTMTQEHLGLLIQSFGSYPQMDTLSHFVQETGDIKDPYGLSLDVYEETYQQLARKINKIVKDKLV</sequence>
<evidence type="ECO:0000256" key="4">
    <source>
        <dbReference type="ARBA" id="ARBA00022912"/>
    </source>
</evidence>
<dbReference type="GO" id="GO:0004725">
    <property type="term" value="F:protein tyrosine phosphatase activity"/>
    <property type="evidence" value="ECO:0007669"/>
    <property type="project" value="UniProtKB-EC"/>
</dbReference>
<gene>
    <name evidence="11" type="ORF">HMPREF3225_00209</name>
</gene>
<organism evidence="11 12">
    <name type="scientific">Staphylococcus lugdunensis</name>
    <dbReference type="NCBI Taxonomy" id="28035"/>
    <lineage>
        <taxon>Bacteria</taxon>
        <taxon>Bacillati</taxon>
        <taxon>Bacillota</taxon>
        <taxon>Bacilli</taxon>
        <taxon>Bacillales</taxon>
        <taxon>Staphylococcaceae</taxon>
        <taxon>Staphylococcus</taxon>
    </lineage>
</organism>
<dbReference type="InterPro" id="IPR023485">
    <property type="entry name" value="Ptyr_pPase"/>
</dbReference>
<evidence type="ECO:0000313" key="12">
    <source>
        <dbReference type="Proteomes" id="UP000070063"/>
    </source>
</evidence>
<dbReference type="SUPFAM" id="SSF52788">
    <property type="entry name" value="Phosphotyrosine protein phosphatases I"/>
    <property type="match status" value="1"/>
</dbReference>
<name>A0ABD4EJ76_STALU</name>
<feature type="active site" description="Proton donor" evidence="9">
    <location>
        <position position="114"/>
    </location>
</feature>
<feature type="active site" description="Nucleophile" evidence="9">
    <location>
        <position position="10"/>
    </location>
</feature>
<comment type="catalytic activity">
    <reaction evidence="8">
        <text>O-phospho-L-tyrosyl-[protein] + H2O = L-tyrosyl-[protein] + phosphate</text>
        <dbReference type="Rhea" id="RHEA:10684"/>
        <dbReference type="Rhea" id="RHEA-COMP:10136"/>
        <dbReference type="Rhea" id="RHEA-COMP:20101"/>
        <dbReference type="ChEBI" id="CHEBI:15377"/>
        <dbReference type="ChEBI" id="CHEBI:43474"/>
        <dbReference type="ChEBI" id="CHEBI:46858"/>
        <dbReference type="ChEBI" id="CHEBI:61978"/>
        <dbReference type="EC" id="3.1.3.48"/>
    </reaction>
</comment>
<dbReference type="AlphaFoldDB" id="A0ABD4EJ76"/>
<evidence type="ECO:0000256" key="5">
    <source>
        <dbReference type="ARBA" id="ARBA00037193"/>
    </source>
</evidence>
<dbReference type="PANTHER" id="PTHR11717:SF31">
    <property type="entry name" value="LOW MOLECULAR WEIGHT PROTEIN-TYROSINE-PHOSPHATASE ETP-RELATED"/>
    <property type="match status" value="1"/>
</dbReference>
<keyword evidence="4" id="KW-0904">Protein phosphatase</keyword>
<accession>A0ABD4EJ76</accession>
<evidence type="ECO:0000259" key="10">
    <source>
        <dbReference type="SMART" id="SM00226"/>
    </source>
</evidence>
<protein>
    <recommendedName>
        <fullName evidence="6">Low molecular weight protein-tyrosine-phosphatase PtpB</fullName>
        <ecNumber evidence="2">3.1.3.48</ecNumber>
    </recommendedName>
    <alternativeName>
        <fullName evidence="7">Phosphotyrosine phosphatase B</fullName>
    </alternativeName>
</protein>
<dbReference type="SMART" id="SM00226">
    <property type="entry name" value="LMWPc"/>
    <property type="match status" value="1"/>
</dbReference>